<dbReference type="Pfam" id="PF00067">
    <property type="entry name" value="p450"/>
    <property type="match status" value="1"/>
</dbReference>
<dbReference type="PANTHER" id="PTHR46696:SF1">
    <property type="entry name" value="CYTOCHROME P450 YJIB-RELATED"/>
    <property type="match status" value="1"/>
</dbReference>
<proteinExistence type="inferred from homology"/>
<evidence type="ECO:0000313" key="2">
    <source>
        <dbReference type="EMBL" id="MBE1574758.1"/>
    </source>
</evidence>
<sequence>MTSTSSKPTRDLLFPDLSDSIEERIAWFQHQHRVEPLRHRPEYNLWEVFRYEDVQRVLKDPDTFSVTNKTHMGLPFSFGRADIQEHRFLRSFVARSFVPGNIEAHASDFAPMVDALLKPALASGRLEVLGDLGYPLMEHVIGHLFGLQIPGPDRFRQWSDQMFGQLVGIFQPDHAEVVGMLTDQLDQRKRKPTGDLMSALLQARAKDDRLPEEKIIHMCLDLVTAGNAPTSLLLSYMFARFCRNPEFYQALRSDPSLIPGAIEEVLRFDFSWFNLWRTARHDTELGGREIKAGSYIVVWDSAANFDEARFPQAHRFDITRSPNPHLTFGQGMYICLGLPLVRTLGRVVVERVVETFEEIRFDPERPMRSQEQMIDYVVSLDTLVSPANTTVSR</sequence>
<comment type="caution">
    <text evidence="2">The sequence shown here is derived from an EMBL/GenBank/DDBJ whole genome shotgun (WGS) entry which is preliminary data.</text>
</comment>
<dbReference type="RefSeq" id="WP_192742322.1">
    <property type="nucleotide sequence ID" value="NZ_JADBEJ010000001.1"/>
</dbReference>
<dbReference type="Proteomes" id="UP000656548">
    <property type="component" value="Unassembled WGS sequence"/>
</dbReference>
<organism evidence="2 3">
    <name type="scientific">Amycolatopsis roodepoortensis</name>
    <dbReference type="NCBI Taxonomy" id="700274"/>
    <lineage>
        <taxon>Bacteria</taxon>
        <taxon>Bacillati</taxon>
        <taxon>Actinomycetota</taxon>
        <taxon>Actinomycetes</taxon>
        <taxon>Pseudonocardiales</taxon>
        <taxon>Pseudonocardiaceae</taxon>
        <taxon>Amycolatopsis</taxon>
    </lineage>
</organism>
<dbReference type="PANTHER" id="PTHR46696">
    <property type="entry name" value="P450, PUTATIVE (EUROFUNG)-RELATED"/>
    <property type="match status" value="1"/>
</dbReference>
<evidence type="ECO:0000313" key="3">
    <source>
        <dbReference type="Proteomes" id="UP000656548"/>
    </source>
</evidence>
<keyword evidence="3" id="KW-1185">Reference proteome</keyword>
<dbReference type="Gene3D" id="1.10.630.10">
    <property type="entry name" value="Cytochrome P450"/>
    <property type="match status" value="1"/>
</dbReference>
<accession>A0ABR9L251</accession>
<dbReference type="InterPro" id="IPR001128">
    <property type="entry name" value="Cyt_P450"/>
</dbReference>
<reference evidence="2 3" key="1">
    <citation type="submission" date="2020-10" db="EMBL/GenBank/DDBJ databases">
        <title>Sequencing the genomes of 1000 actinobacteria strains.</title>
        <authorList>
            <person name="Klenk H.-P."/>
        </authorList>
    </citation>
    <scope>NUCLEOTIDE SEQUENCE [LARGE SCALE GENOMIC DNA]</scope>
    <source>
        <strain evidence="2 3">DSM 46661</strain>
    </source>
</reference>
<dbReference type="InterPro" id="IPR002397">
    <property type="entry name" value="Cyt_P450_B"/>
</dbReference>
<comment type="similarity">
    <text evidence="1">Belongs to the cytochrome P450 family.</text>
</comment>
<name>A0ABR9L251_9PSEU</name>
<dbReference type="EMBL" id="JADBEJ010000001">
    <property type="protein sequence ID" value="MBE1574758.1"/>
    <property type="molecule type" value="Genomic_DNA"/>
</dbReference>
<evidence type="ECO:0000256" key="1">
    <source>
        <dbReference type="ARBA" id="ARBA00010617"/>
    </source>
</evidence>
<dbReference type="InterPro" id="IPR036396">
    <property type="entry name" value="Cyt_P450_sf"/>
</dbReference>
<dbReference type="PRINTS" id="PR00359">
    <property type="entry name" value="BP450"/>
</dbReference>
<protein>
    <submittedName>
        <fullName evidence="2">Cytochrome P450</fullName>
    </submittedName>
</protein>
<dbReference type="SUPFAM" id="SSF48264">
    <property type="entry name" value="Cytochrome P450"/>
    <property type="match status" value="1"/>
</dbReference>
<gene>
    <name evidence="2" type="ORF">H4W30_001787</name>
</gene>